<comment type="cofactor">
    <cofactor evidence="1">
        <name>FAD</name>
        <dbReference type="ChEBI" id="CHEBI:57692"/>
    </cofactor>
</comment>
<dbReference type="Gene3D" id="3.50.50.60">
    <property type="entry name" value="FAD/NAD(P)-binding domain"/>
    <property type="match status" value="2"/>
</dbReference>
<dbReference type="Gene3D" id="3.90.700.10">
    <property type="entry name" value="Succinate dehydrogenase/fumarate reductase flavoprotein, catalytic domain"/>
    <property type="match status" value="1"/>
</dbReference>
<dbReference type="SUPFAM" id="SSF51905">
    <property type="entry name" value="FAD/NAD(P)-binding domain"/>
    <property type="match status" value="1"/>
</dbReference>
<evidence type="ECO:0000256" key="4">
    <source>
        <dbReference type="ARBA" id="ARBA00023002"/>
    </source>
</evidence>
<evidence type="ECO:0000256" key="3">
    <source>
        <dbReference type="ARBA" id="ARBA00022827"/>
    </source>
</evidence>
<dbReference type="OrthoDB" id="3178130at2"/>
<dbReference type="RefSeq" id="WP_147091108.1">
    <property type="nucleotide sequence ID" value="NZ_BAABJD010000002.1"/>
</dbReference>
<dbReference type="KEGG" id="ngf:FRF71_13305"/>
<organism evidence="6 7">
    <name type="scientific">Novosphingobium ginsenosidimutans</name>
    <dbReference type="NCBI Taxonomy" id="1176536"/>
    <lineage>
        <taxon>Bacteria</taxon>
        <taxon>Pseudomonadati</taxon>
        <taxon>Pseudomonadota</taxon>
        <taxon>Alphaproteobacteria</taxon>
        <taxon>Sphingomonadales</taxon>
        <taxon>Sphingomonadaceae</taxon>
        <taxon>Novosphingobium</taxon>
    </lineage>
</organism>
<gene>
    <name evidence="6" type="ORF">FRF71_13305</name>
</gene>
<protein>
    <submittedName>
        <fullName evidence="6">FAD-binding protein</fullName>
    </submittedName>
</protein>
<evidence type="ECO:0000313" key="7">
    <source>
        <dbReference type="Proteomes" id="UP000321172"/>
    </source>
</evidence>
<dbReference type="InterPro" id="IPR036188">
    <property type="entry name" value="FAD/NAD-bd_sf"/>
</dbReference>
<dbReference type="Proteomes" id="UP000321172">
    <property type="component" value="Chromosome"/>
</dbReference>
<dbReference type="GO" id="GO:0016491">
    <property type="term" value="F:oxidoreductase activity"/>
    <property type="evidence" value="ECO:0007669"/>
    <property type="project" value="UniProtKB-KW"/>
</dbReference>
<evidence type="ECO:0000256" key="2">
    <source>
        <dbReference type="ARBA" id="ARBA00022630"/>
    </source>
</evidence>
<accession>A0A5B8S613</accession>
<keyword evidence="7" id="KW-1185">Reference proteome</keyword>
<name>A0A5B8S613_9SPHN</name>
<dbReference type="EMBL" id="CP042345">
    <property type="protein sequence ID" value="QEA17029.1"/>
    <property type="molecule type" value="Genomic_DNA"/>
</dbReference>
<dbReference type="SUPFAM" id="SSF56425">
    <property type="entry name" value="Succinate dehydrogenase/fumarate reductase flavoprotein, catalytic domain"/>
    <property type="match status" value="1"/>
</dbReference>
<evidence type="ECO:0000256" key="1">
    <source>
        <dbReference type="ARBA" id="ARBA00001974"/>
    </source>
</evidence>
<dbReference type="AlphaFoldDB" id="A0A5B8S613"/>
<keyword evidence="4" id="KW-0560">Oxidoreductase</keyword>
<sequence length="579" mass="63811">MAIVNPPLEAEYDLVIVGSGGGSVPAALVAKQQGRTAVILEKETRFGGSTSFSGGVWWIPNNSLLREAGIADSFERSREYFDSCVTYSGPAVTPQRRDAFLKAAPRMLDWLRDKGLKVRRPRDDWPDYYDNLPGGEPQGRSIMPEPLNLRELGQWEDHLAIYPPMASLPMPAEEYPTLFLMKRTWAGKRKALRMAWLMLRDRLTGRQTVGNGSAIQGRMLQIALREGLEIQLGSPARQLIVEGGKVTGVMIERDGKSIPVRARQGVLVNVGGFSRNKSFRQKVTDGPTTDEWTSANPGDTGEMVQAMIDIGAATDCLDTAWWVVTSRNTNGEWPEGAIWKDGRVFPFMHHLDLSMPHSIMVDQNGRRVADEAGAYMEIGERIYQRNRETGGRAVPCWVIFEKRHRERYPWGAMPPGKTPRSWLDSGYMKKADTLEELAELCGIDPHGLVAEAQRFNRFCDTGVDEDFGRGCRRFDKLHGDPTVKPNPSLGKVEQGPFYAVAIYPGDVGTAGGVVTDEYARVLKDDGSIIPGLYATGNSTASVFGRCYPAAGASIGASFTFGFIAAHHATGSNELERIIA</sequence>
<dbReference type="InterPro" id="IPR050315">
    <property type="entry name" value="FAD-oxidoreductase_2"/>
</dbReference>
<evidence type="ECO:0000313" key="6">
    <source>
        <dbReference type="EMBL" id="QEA17029.1"/>
    </source>
</evidence>
<proteinExistence type="predicted"/>
<evidence type="ECO:0000259" key="5">
    <source>
        <dbReference type="Pfam" id="PF00890"/>
    </source>
</evidence>
<keyword evidence="3" id="KW-0274">FAD</keyword>
<dbReference type="PANTHER" id="PTHR43400">
    <property type="entry name" value="FUMARATE REDUCTASE"/>
    <property type="match status" value="1"/>
</dbReference>
<dbReference type="InterPro" id="IPR003953">
    <property type="entry name" value="FAD-dep_OxRdtase_2_FAD-bd"/>
</dbReference>
<dbReference type="PANTHER" id="PTHR43400:SF10">
    <property type="entry name" value="3-OXOSTEROID 1-DEHYDROGENASE"/>
    <property type="match status" value="1"/>
</dbReference>
<dbReference type="Pfam" id="PF00890">
    <property type="entry name" value="FAD_binding_2"/>
    <property type="match status" value="1"/>
</dbReference>
<dbReference type="GO" id="GO:0008202">
    <property type="term" value="P:steroid metabolic process"/>
    <property type="evidence" value="ECO:0007669"/>
    <property type="project" value="UniProtKB-ARBA"/>
</dbReference>
<dbReference type="InterPro" id="IPR027477">
    <property type="entry name" value="Succ_DH/fumarate_Rdtase_cat_sf"/>
</dbReference>
<keyword evidence="2" id="KW-0285">Flavoprotein</keyword>
<reference evidence="6 7" key="1">
    <citation type="journal article" date="2013" name="J. Microbiol. Biotechnol.">
        <title>Novosphingobium ginsenosidimutans sp. nov., with the ability to convert ginsenoside.</title>
        <authorList>
            <person name="Kim J.K."/>
            <person name="He D."/>
            <person name="Liu Q.M."/>
            <person name="Park H.Y."/>
            <person name="Jung M.S."/>
            <person name="Yoon M.H."/>
            <person name="Kim S.C."/>
            <person name="Im W.T."/>
        </authorList>
    </citation>
    <scope>NUCLEOTIDE SEQUENCE [LARGE SCALE GENOMIC DNA]</scope>
    <source>
        <strain evidence="6 7">FW-6</strain>
    </source>
</reference>
<feature type="domain" description="FAD-dependent oxidoreductase 2 FAD-binding" evidence="5">
    <location>
        <begin position="13"/>
        <end position="554"/>
    </location>
</feature>